<comment type="function">
    <text evidence="7">Possible subunit of a heme lyase.</text>
</comment>
<feature type="domain" description="CcmH/CycL/Ccl2/NrfF N-terminal" evidence="8">
    <location>
        <begin position="24"/>
        <end position="142"/>
    </location>
</feature>
<dbReference type="Pfam" id="PF03918">
    <property type="entry name" value="CcmH"/>
    <property type="match status" value="1"/>
</dbReference>
<dbReference type="Proteomes" id="UP000285324">
    <property type="component" value="Unassembled WGS sequence"/>
</dbReference>
<feature type="transmembrane region" description="Helical" evidence="7">
    <location>
        <begin position="97"/>
        <end position="118"/>
    </location>
</feature>
<dbReference type="GO" id="GO:0005886">
    <property type="term" value="C:plasma membrane"/>
    <property type="evidence" value="ECO:0007669"/>
    <property type="project" value="TreeGrafter"/>
</dbReference>
<gene>
    <name evidence="9" type="ORF">DY367_02270</name>
</gene>
<evidence type="ECO:0000256" key="5">
    <source>
        <dbReference type="ARBA" id="ARBA00022748"/>
    </source>
</evidence>
<protein>
    <recommendedName>
        <fullName evidence="7">Cytochrome c-type biogenesis protein</fullName>
    </recommendedName>
</protein>
<dbReference type="Gene3D" id="1.10.8.640">
    <property type="entry name" value="Cytochrome C biogenesis protein"/>
    <property type="match status" value="1"/>
</dbReference>
<proteinExistence type="inferred from homology"/>
<dbReference type="GO" id="GO:0017004">
    <property type="term" value="P:cytochrome complex assembly"/>
    <property type="evidence" value="ECO:0007669"/>
    <property type="project" value="UniProtKB-KW"/>
</dbReference>
<dbReference type="CDD" id="cd16378">
    <property type="entry name" value="CcmH_N"/>
    <property type="match status" value="1"/>
</dbReference>
<keyword evidence="6 7" id="KW-0408">Iron</keyword>
<sequence>MKILLRVFALSLALGHGAAAHGSPEDRRVTEIASELRCLVCQNESIAASRADLAVDLRRQIRQQLDAGKSEADILAYMEARYGDFILYRPRLKASTLLLWFGPAALLAAGLAALALTLRRRRLRQHRPALTPAERRAADALLGIDAEKGPGT</sequence>
<keyword evidence="7" id="KW-0812">Transmembrane</keyword>
<dbReference type="OrthoDB" id="9804975at2"/>
<dbReference type="PANTHER" id="PTHR47870:SF1">
    <property type="entry name" value="CYTOCHROME C-TYPE BIOGENESIS PROTEIN CCMH"/>
    <property type="match status" value="1"/>
</dbReference>
<keyword evidence="5" id="KW-0201">Cytochrome c-type biogenesis</keyword>
<keyword evidence="7" id="KW-1133">Transmembrane helix</keyword>
<keyword evidence="3 7" id="KW-0479">Metal-binding</keyword>
<dbReference type="AlphaFoldDB" id="A0A424WJZ1"/>
<comment type="caution">
    <text evidence="9">The sequence shown here is derived from an EMBL/GenBank/DDBJ whole genome shotgun (WGS) entry which is preliminary data.</text>
</comment>
<evidence type="ECO:0000256" key="2">
    <source>
        <dbReference type="ARBA" id="ARBA00022617"/>
    </source>
</evidence>
<keyword evidence="4 7" id="KW-0732">Signal</keyword>
<evidence type="ECO:0000256" key="3">
    <source>
        <dbReference type="ARBA" id="ARBA00022723"/>
    </source>
</evidence>
<dbReference type="RefSeq" id="WP_118931559.1">
    <property type="nucleotide sequence ID" value="NZ_CP061008.1"/>
</dbReference>
<reference evidence="9 10" key="1">
    <citation type="submission" date="2018-08" db="EMBL/GenBank/DDBJ databases">
        <title>Achromobacter xylosoxidans Genome sequencing and assembly.</title>
        <authorList>
            <person name="Wang R."/>
            <person name="Rensing C."/>
            <person name="Li Y."/>
        </authorList>
    </citation>
    <scope>NUCLEOTIDE SEQUENCE [LARGE SCALE GENOMIC DNA]</scope>
    <source>
        <strain evidence="9 10">GD003A</strain>
    </source>
</reference>
<evidence type="ECO:0000256" key="4">
    <source>
        <dbReference type="ARBA" id="ARBA00022729"/>
    </source>
</evidence>
<dbReference type="EMBL" id="QVXO01000002">
    <property type="protein sequence ID" value="RPJ93604.1"/>
    <property type="molecule type" value="Genomic_DNA"/>
</dbReference>
<dbReference type="InterPro" id="IPR005616">
    <property type="entry name" value="CcmH/CycL/Ccl2/NrfF_N"/>
</dbReference>
<evidence type="ECO:0000313" key="10">
    <source>
        <dbReference type="Proteomes" id="UP000285324"/>
    </source>
</evidence>
<evidence type="ECO:0000256" key="1">
    <source>
        <dbReference type="ARBA" id="ARBA00010342"/>
    </source>
</evidence>
<keyword evidence="7" id="KW-0472">Membrane</keyword>
<evidence type="ECO:0000256" key="6">
    <source>
        <dbReference type="ARBA" id="ARBA00023004"/>
    </source>
</evidence>
<evidence type="ECO:0000313" key="9">
    <source>
        <dbReference type="EMBL" id="RPJ93604.1"/>
    </source>
</evidence>
<dbReference type="GO" id="GO:0046872">
    <property type="term" value="F:metal ion binding"/>
    <property type="evidence" value="ECO:0007669"/>
    <property type="project" value="UniProtKB-KW"/>
</dbReference>
<dbReference type="InterPro" id="IPR038297">
    <property type="entry name" value="CcmH/CycL/NrfF/Ccl2_sf"/>
</dbReference>
<accession>A0A424WJZ1</accession>
<keyword evidence="2 7" id="KW-0349">Heme</keyword>
<organism evidence="9 10">
    <name type="scientific">Alcaligenes xylosoxydans xylosoxydans</name>
    <name type="common">Achromobacter xylosoxidans</name>
    <dbReference type="NCBI Taxonomy" id="85698"/>
    <lineage>
        <taxon>Bacteria</taxon>
        <taxon>Pseudomonadati</taxon>
        <taxon>Pseudomonadota</taxon>
        <taxon>Betaproteobacteria</taxon>
        <taxon>Burkholderiales</taxon>
        <taxon>Alcaligenaceae</taxon>
        <taxon>Achromobacter</taxon>
    </lineage>
</organism>
<name>A0A424WJZ1_ALCXX</name>
<dbReference type="FunFam" id="1.10.8.640:FF:000001">
    <property type="entry name" value="Cytochrome c-type biogenesis protein"/>
    <property type="match status" value="1"/>
</dbReference>
<evidence type="ECO:0000259" key="8">
    <source>
        <dbReference type="Pfam" id="PF03918"/>
    </source>
</evidence>
<dbReference type="PANTHER" id="PTHR47870">
    <property type="entry name" value="CYTOCHROME C-TYPE BIOGENESIS PROTEIN CCMH"/>
    <property type="match status" value="1"/>
</dbReference>
<evidence type="ECO:0000256" key="7">
    <source>
        <dbReference type="RuleBase" id="RU364112"/>
    </source>
</evidence>
<dbReference type="InterPro" id="IPR051263">
    <property type="entry name" value="C-type_cytochrome_biogenesis"/>
</dbReference>
<comment type="similarity">
    <text evidence="1 7">Belongs to the CcmH/CycL/Ccl2/NrfF family.</text>
</comment>